<organism evidence="1 2">
    <name type="scientific">Syncephalis pseudoplumigaleata</name>
    <dbReference type="NCBI Taxonomy" id="1712513"/>
    <lineage>
        <taxon>Eukaryota</taxon>
        <taxon>Fungi</taxon>
        <taxon>Fungi incertae sedis</taxon>
        <taxon>Zoopagomycota</taxon>
        <taxon>Zoopagomycotina</taxon>
        <taxon>Zoopagomycetes</taxon>
        <taxon>Zoopagales</taxon>
        <taxon>Piptocephalidaceae</taxon>
        <taxon>Syncephalis</taxon>
    </lineage>
</organism>
<dbReference type="Proteomes" id="UP000278143">
    <property type="component" value="Unassembled WGS sequence"/>
</dbReference>
<sequence length="195" mass="22314">MAAAASTFANPHAEPDFKLSPAIIDELNDNGFVRIFPHFGVFTPEGAAEPIYEPNTERPNTIIFMKKEEQGYGYSEKKPATGDKMKDCLQYVKIERTSVFKRIEKLTFVQCDNKKVLATVDIDRNMLGEANEIEIEMEPNRKETITLGHTLFGNRLKKLKVVRDWRQENKTTEVKVDRSIWSSKVETKESQISLS</sequence>
<reference evidence="2" key="1">
    <citation type="journal article" date="2018" name="Nat. Microbiol.">
        <title>Leveraging single-cell genomics to expand the fungal tree of life.</title>
        <authorList>
            <person name="Ahrendt S.R."/>
            <person name="Quandt C.A."/>
            <person name="Ciobanu D."/>
            <person name="Clum A."/>
            <person name="Salamov A."/>
            <person name="Andreopoulos B."/>
            <person name="Cheng J.F."/>
            <person name="Woyke T."/>
            <person name="Pelin A."/>
            <person name="Henrissat B."/>
            <person name="Reynolds N.K."/>
            <person name="Benny G.L."/>
            <person name="Smith M.E."/>
            <person name="James T.Y."/>
            <person name="Grigoriev I.V."/>
        </authorList>
    </citation>
    <scope>NUCLEOTIDE SEQUENCE [LARGE SCALE GENOMIC DNA]</scope>
    <source>
        <strain evidence="2">Benny S71-1</strain>
    </source>
</reference>
<dbReference type="EMBL" id="KZ989417">
    <property type="protein sequence ID" value="RKP26464.1"/>
    <property type="molecule type" value="Genomic_DNA"/>
</dbReference>
<dbReference type="OrthoDB" id="10496969at2759"/>
<name>A0A4P9Z1X7_9FUNG</name>
<protein>
    <submittedName>
        <fullName evidence="1">Uncharacterized protein</fullName>
    </submittedName>
</protein>
<dbReference type="AlphaFoldDB" id="A0A4P9Z1X7"/>
<evidence type="ECO:0000313" key="1">
    <source>
        <dbReference type="EMBL" id="RKP26464.1"/>
    </source>
</evidence>
<proteinExistence type="predicted"/>
<accession>A0A4P9Z1X7</accession>
<evidence type="ECO:0000313" key="2">
    <source>
        <dbReference type="Proteomes" id="UP000278143"/>
    </source>
</evidence>
<gene>
    <name evidence="1" type="ORF">SYNPS1DRAFT_27838</name>
</gene>
<keyword evidence="2" id="KW-1185">Reference proteome</keyword>